<keyword evidence="3" id="KW-1185">Reference proteome</keyword>
<accession>A0ABX6EZC6</accession>
<dbReference type="Proteomes" id="UP000422736">
    <property type="component" value="Chromosome 6"/>
</dbReference>
<protein>
    <submittedName>
        <fullName evidence="2">Protein PET10</fullName>
    </submittedName>
</protein>
<evidence type="ECO:0000313" key="3">
    <source>
        <dbReference type="Proteomes" id="UP000422736"/>
    </source>
</evidence>
<sequence length="296" mass="33125">MSVPVKKQRSRSSSSVKLVVDKPVTDKFATQYASINHLNKYPVVMRWINTILCLPLVSRVLSTISLIVFQFKTKVIDSGKTPAVVKKLFNYSVAGLKKLDEFVNTMVFREGIDAFLNEYREHGSLGWWIAYFTVDYYANLVNYLVKEFILKPLSLIKDDASSRVSLAAASSSTALPHFKELTNTTKDVLEPTKEKVFAKYDTLVKPAKETYTHAISTAKETYSTAYKTVSEKYDTNLKETDSVPRAILTTGSDLGSLTLERLKKYNDSEENSVVADGTTTTVDSDPPVNNIKELST</sequence>
<evidence type="ECO:0000256" key="1">
    <source>
        <dbReference type="SAM" id="MobiDB-lite"/>
    </source>
</evidence>
<gene>
    <name evidence="2" type="primary">PET10</name>
    <name evidence="2" type="ORF">FIM1_4282</name>
</gene>
<dbReference type="EMBL" id="CP015059">
    <property type="protein sequence ID" value="QGN17546.1"/>
    <property type="molecule type" value="Genomic_DNA"/>
</dbReference>
<dbReference type="Pfam" id="PF17316">
    <property type="entry name" value="Perilipin_2"/>
    <property type="match status" value="1"/>
</dbReference>
<proteinExistence type="predicted"/>
<organism evidence="2 3">
    <name type="scientific">Kluyveromyces marxianus</name>
    <name type="common">Yeast</name>
    <name type="synonym">Candida kefyr</name>
    <dbReference type="NCBI Taxonomy" id="4911"/>
    <lineage>
        <taxon>Eukaryota</taxon>
        <taxon>Fungi</taxon>
        <taxon>Dikarya</taxon>
        <taxon>Ascomycota</taxon>
        <taxon>Saccharomycotina</taxon>
        <taxon>Saccharomycetes</taxon>
        <taxon>Saccharomycetales</taxon>
        <taxon>Saccharomycetaceae</taxon>
        <taxon>Kluyveromyces</taxon>
    </lineage>
</organism>
<evidence type="ECO:0000313" key="2">
    <source>
        <dbReference type="EMBL" id="QGN17546.1"/>
    </source>
</evidence>
<name>A0ABX6EZC6_KLUMA</name>
<reference evidence="2 3" key="2">
    <citation type="submission" date="2019-11" db="EMBL/GenBank/DDBJ databases">
        <authorList>
            <person name="Lu H."/>
        </authorList>
    </citation>
    <scope>NUCLEOTIDE SEQUENCE [LARGE SCALE GENOMIC DNA]</scope>
    <source>
        <strain evidence="2 3">FIM1</strain>
    </source>
</reference>
<reference evidence="2 3" key="1">
    <citation type="submission" date="2016-03" db="EMBL/GenBank/DDBJ databases">
        <title>How can Kluyveromyces marxianus grow so fast - potential evolutionary course in Saccharomyces Complex revealed by comparative genomics.</title>
        <authorList>
            <person name="Mo W."/>
            <person name="Lu W."/>
            <person name="Yang X."/>
            <person name="Qi J."/>
            <person name="Lv H."/>
        </authorList>
    </citation>
    <scope>NUCLEOTIDE SEQUENCE [LARGE SCALE GENOMIC DNA]</scope>
    <source>
        <strain evidence="2 3">FIM1</strain>
    </source>
</reference>
<feature type="region of interest" description="Disordered" evidence="1">
    <location>
        <begin position="269"/>
        <end position="296"/>
    </location>
</feature>